<protein>
    <submittedName>
        <fullName evidence="6">Uncharacterized protein</fullName>
    </submittedName>
</protein>
<sequence>MSGFEVLGAVTGAIQLADAGLAIIKAFSVLYSTLHDAPESFKRFSTQIQHLIDVARLIRQNPSLQTALISSLLMNCVEKARELEAILEKATAKLNAGKIEKYWRTLGGVMKAKRISELCASLEGEKSALSLCIASINSEMLQSIDTRFVVLDDGVNKLQGALPDIRETAQGITEILNEVKFLRQMTGDFRTELFSVLGRLFEVANLDKSIGKTSESLDAAQIVEIQNTLPALRHALERLTIKESSTVDAEVQMGGLERNNAGETQEYTMNALSSLGTTDQDCFIAERLSLDKHACRWFLEHPQVSSWLSKQDLRAEMLYVTARAGCGKTTIMAHTIQYMKSMLLQTSPDKEVAQAASTAQSRPIILYFLFQKRSLEDESTATAAMKAIIRQFLKQRPEFLPVFLGQYESLSTKQSFSWSLAQLWAVFLEVLGNLFKTTIYLLLDGLDECEGSSQRMLLANLEKLMNVVVDQDAESPTSRYILRILITGRPDEQLPDIMTFSRHFEVSSLDTAWDMGVFIDSRVTKFASRRSLDPQTAKDLCSFLNKRAEGMFLWVVQVMEELDRRDVRLSDKAIEAALQNVPITLYSQYEETLKSAPKSRQTDLWHILRWILTSRRVLSLAELEVALCTELGISRWYDLKGDLNFLCGSVIRFENETVSFIHQTFREFLYDYISTSPRQSTGGLCMDLHGTETQITIACLEILGKTTNLEELSEQLGQGCLHSNKEVDAWLRGKPFLAYAAEFWASHLGVADSFAPHFQPIHLRVTQIFKSPVKRDMLMRLDYFLRHSKHPRHCRCGSTLHVAAYFKLPILVDYYLDQGASTTQDAGGNSHPLVWACETGSYECINKLLKAGADPNQQEYDGWTPLHWAATNGHERVCDLLIRYGARIDIEDNRGYSPKDMAIQMGHVEIAMKYFGGVEGGKEWVPSKHSPHISIIGRRRVAA</sequence>
<dbReference type="Pfam" id="PF24883">
    <property type="entry name" value="NPHP3_N"/>
    <property type="match status" value="1"/>
</dbReference>
<evidence type="ECO:0000259" key="5">
    <source>
        <dbReference type="Pfam" id="PF24883"/>
    </source>
</evidence>
<dbReference type="Proteomes" id="UP000184330">
    <property type="component" value="Unassembled WGS sequence"/>
</dbReference>
<accession>A0A1L7XK57</accession>
<dbReference type="PROSITE" id="PS50088">
    <property type="entry name" value="ANK_REPEAT"/>
    <property type="match status" value="2"/>
</dbReference>
<dbReference type="EMBL" id="FJOG01000031">
    <property type="protein sequence ID" value="CZR65429.1"/>
    <property type="molecule type" value="Genomic_DNA"/>
</dbReference>
<evidence type="ECO:0000256" key="1">
    <source>
        <dbReference type="ARBA" id="ARBA00022737"/>
    </source>
</evidence>
<dbReference type="OrthoDB" id="674604at2759"/>
<dbReference type="Pfam" id="PF17107">
    <property type="entry name" value="SesA"/>
    <property type="match status" value="1"/>
</dbReference>
<dbReference type="SMART" id="SM00248">
    <property type="entry name" value="ANK"/>
    <property type="match status" value="2"/>
</dbReference>
<keyword evidence="2" id="KW-0040">ANK repeat</keyword>
<feature type="domain" description="NACHT-NTPase and P-loop NTPases N-terminal" evidence="4">
    <location>
        <begin position="23"/>
        <end position="122"/>
    </location>
</feature>
<keyword evidence="1" id="KW-0677">Repeat</keyword>
<dbReference type="InterPro" id="IPR056884">
    <property type="entry name" value="NPHP3-like_N"/>
</dbReference>
<keyword evidence="7" id="KW-1185">Reference proteome</keyword>
<gene>
    <name evidence="6" type="ORF">PAC_15329</name>
</gene>
<feature type="domain" description="Nephrocystin 3-like N-terminal" evidence="5">
    <location>
        <begin position="294"/>
        <end position="489"/>
    </location>
</feature>
<evidence type="ECO:0000313" key="7">
    <source>
        <dbReference type="Proteomes" id="UP000184330"/>
    </source>
</evidence>
<dbReference type="Gene3D" id="3.40.50.300">
    <property type="entry name" value="P-loop containing nucleotide triphosphate hydrolases"/>
    <property type="match status" value="1"/>
</dbReference>
<dbReference type="AlphaFoldDB" id="A0A1L7XK57"/>
<dbReference type="Gene3D" id="1.25.40.20">
    <property type="entry name" value="Ankyrin repeat-containing domain"/>
    <property type="match status" value="1"/>
</dbReference>
<feature type="repeat" description="ANK" evidence="2">
    <location>
        <begin position="828"/>
        <end position="860"/>
    </location>
</feature>
<reference evidence="6 7" key="1">
    <citation type="submission" date="2016-03" db="EMBL/GenBank/DDBJ databases">
        <authorList>
            <person name="Ploux O."/>
        </authorList>
    </citation>
    <scope>NUCLEOTIDE SEQUENCE [LARGE SCALE GENOMIC DNA]</scope>
    <source>
        <strain evidence="6 7">UAMH 11012</strain>
    </source>
</reference>
<dbReference type="SUPFAM" id="SSF52540">
    <property type="entry name" value="P-loop containing nucleoside triphosphate hydrolases"/>
    <property type="match status" value="1"/>
</dbReference>
<dbReference type="InterPro" id="IPR036770">
    <property type="entry name" value="Ankyrin_rpt-contain_sf"/>
</dbReference>
<evidence type="ECO:0000259" key="4">
    <source>
        <dbReference type="Pfam" id="PF17107"/>
    </source>
</evidence>
<dbReference type="PANTHER" id="PTHR10039:SF17">
    <property type="entry name" value="FUNGAL STAND N-TERMINAL GOODBYE DOMAIN-CONTAINING PROTEIN-RELATED"/>
    <property type="match status" value="1"/>
</dbReference>
<keyword evidence="3" id="KW-0175">Coiled coil</keyword>
<dbReference type="STRING" id="576137.A0A1L7XK57"/>
<evidence type="ECO:0000313" key="6">
    <source>
        <dbReference type="EMBL" id="CZR65429.1"/>
    </source>
</evidence>
<evidence type="ECO:0000256" key="2">
    <source>
        <dbReference type="PROSITE-ProRule" id="PRU00023"/>
    </source>
</evidence>
<dbReference type="PANTHER" id="PTHR10039">
    <property type="entry name" value="AMELOGENIN"/>
    <property type="match status" value="1"/>
</dbReference>
<dbReference type="InterPro" id="IPR031352">
    <property type="entry name" value="SesA"/>
</dbReference>
<dbReference type="InterPro" id="IPR002110">
    <property type="entry name" value="Ankyrin_rpt"/>
</dbReference>
<dbReference type="SUPFAM" id="SSF48403">
    <property type="entry name" value="Ankyrin repeat"/>
    <property type="match status" value="1"/>
</dbReference>
<name>A0A1L7XK57_9HELO</name>
<dbReference type="InterPro" id="IPR027417">
    <property type="entry name" value="P-loop_NTPase"/>
</dbReference>
<evidence type="ECO:0000256" key="3">
    <source>
        <dbReference type="SAM" id="Coils"/>
    </source>
</evidence>
<dbReference type="PROSITE" id="PS50297">
    <property type="entry name" value="ANK_REP_REGION"/>
    <property type="match status" value="1"/>
</dbReference>
<proteinExistence type="predicted"/>
<feature type="repeat" description="ANK" evidence="2">
    <location>
        <begin position="861"/>
        <end position="893"/>
    </location>
</feature>
<dbReference type="Pfam" id="PF12796">
    <property type="entry name" value="Ank_2"/>
    <property type="match status" value="1"/>
</dbReference>
<feature type="coiled-coil region" evidence="3">
    <location>
        <begin position="73"/>
        <end position="100"/>
    </location>
</feature>
<organism evidence="6 7">
    <name type="scientific">Phialocephala subalpina</name>
    <dbReference type="NCBI Taxonomy" id="576137"/>
    <lineage>
        <taxon>Eukaryota</taxon>
        <taxon>Fungi</taxon>
        <taxon>Dikarya</taxon>
        <taxon>Ascomycota</taxon>
        <taxon>Pezizomycotina</taxon>
        <taxon>Leotiomycetes</taxon>
        <taxon>Helotiales</taxon>
        <taxon>Mollisiaceae</taxon>
        <taxon>Phialocephala</taxon>
        <taxon>Phialocephala fortinii species complex</taxon>
    </lineage>
</organism>